<dbReference type="InterPro" id="IPR000477">
    <property type="entry name" value="RT_dom"/>
</dbReference>
<dbReference type="PANTHER" id="PTHR33050">
    <property type="entry name" value="REVERSE TRANSCRIPTASE DOMAIN-CONTAINING PROTEIN"/>
    <property type="match status" value="1"/>
</dbReference>
<keyword evidence="1" id="KW-0238">DNA-binding</keyword>
<comment type="caution">
    <text evidence="4">The sequence shown here is derived from an EMBL/GenBank/DDBJ whole genome shotgun (WGS) entry which is preliminary data.</text>
</comment>
<name>A0A8S3QAJ1_MYTED</name>
<dbReference type="OrthoDB" id="5988448at2759"/>
<evidence type="ECO:0000259" key="3">
    <source>
        <dbReference type="PROSITE" id="PS50878"/>
    </source>
</evidence>
<dbReference type="Gene3D" id="1.10.150.130">
    <property type="match status" value="1"/>
</dbReference>
<organism evidence="4 5">
    <name type="scientific">Mytilus edulis</name>
    <name type="common">Blue mussel</name>
    <dbReference type="NCBI Taxonomy" id="6550"/>
    <lineage>
        <taxon>Eukaryota</taxon>
        <taxon>Metazoa</taxon>
        <taxon>Spiralia</taxon>
        <taxon>Lophotrochozoa</taxon>
        <taxon>Mollusca</taxon>
        <taxon>Bivalvia</taxon>
        <taxon>Autobranchia</taxon>
        <taxon>Pteriomorphia</taxon>
        <taxon>Mytilida</taxon>
        <taxon>Mytiloidea</taxon>
        <taxon>Mytilidae</taxon>
        <taxon>Mytilinae</taxon>
        <taxon>Mytilus</taxon>
    </lineage>
</organism>
<dbReference type="EMBL" id="CAJPWZ010000366">
    <property type="protein sequence ID" value="CAG2191571.1"/>
    <property type="molecule type" value="Genomic_DNA"/>
</dbReference>
<feature type="domain" description="Reverse transcriptase" evidence="3">
    <location>
        <begin position="510"/>
        <end position="692"/>
    </location>
</feature>
<feature type="compositionally biased region" description="Acidic residues" evidence="2">
    <location>
        <begin position="178"/>
        <end position="199"/>
    </location>
</feature>
<evidence type="ECO:0000313" key="5">
    <source>
        <dbReference type="Proteomes" id="UP000683360"/>
    </source>
</evidence>
<dbReference type="PROSITE" id="PS50878">
    <property type="entry name" value="RT_POL"/>
    <property type="match status" value="1"/>
</dbReference>
<sequence>MDNLSRCQQTFVNEMAEHSSIDSVSELSVTAKTSSKSDNIFSIMNDHRQLISPGYDNNISGFQASIENINVGGGAISNAPATHTPEVVIPDIYNMLLQNQLYIQTLMKNQNSKTDPIQSSTKVNPRQSATMAGPRKVVKNKPKKDDYQSQLDSLFDNDMNNNQTKNISAPSELYSDISSDESYDSDDEACSENEHDEVDVEKAENENVLESMKDFISSDEKTGPKINPGLASYMNQGLRTRVNEEKYKDLTKKYDKPANVSSLKVPRVNIGIWKQMSLRNKDVDIKLQRLQNLLSKTACPLMYMMDMFVEKSSKKEGMSREELQAYAVTCRDTYQLFQACYSEITFRRRSFIKDDIQPQYKGLCDDTTPVTDMLFGDDIKEKIKELDAEHSVCKKVGKDHNYTYDNPKNSYQSSNRGRSHHGHGGRGFPHKFGKRKRQIDGENQSKEQENMMMMVFRRSKTFNKKKNKDKSYQLEFENIPTQLIMPYPLVFSSEENEYVQTEIDKFISKTIIQPVTPIKDQYVSNIFVRPKKDGTYRVILNLKQLNLDIEQIHFKMETFKTAITNITQNCWFGSVDLKDAYYSVSINEKDRKYLRFYWNEVLYEYTCLPNGLTTAPRIFTKILKVVFSKLRSKGHCNTPYIDDSLLVSKTFSGCQSNIIDTVQLLDHLGFTIHPDKSVLQPTQIIVFLGFVINSITMCIRVTTEKADNIIKLCSRLILKKEITIREFAQVIGKLVATEPGVQYAPLYIKSLEITKDLLLKQNYGNFDAKMTLSDGNISDLNWWVNNINSSFKPMTLTDPQFILNTDSSNTGWGAVVQDTLFKTKGFWSNEEQKNHINFLELKAAYLALIWFCSSRNNVHVKVYLDNMVAVNYINKMGGRIVKLNNLTKELWIWCIQRKIWVTACHLPGVANIEADRLSRSINVDIEWKLHDDVFNIIDCLFGPHDVDLFASKFNHQLPRYFSYLPDKYAEAVDAFSSDWEDIAKGGPGSSRHDISGTIVEHSELVSTNTSSDCGTVIHHKQSKKSSVSTPDSNKGASFGEIAISSFQDIGEILQNYGLSKESSEIIIASWKPATRQQYWTYFKRWLLFCSEREINSFKATELNVLEFLTSLYEIGLGYSAINTARSMLSSFMSVNQEKTVGQWPLVSDFERHIQSETIITQISKNLGC</sequence>
<dbReference type="Gene3D" id="3.10.10.10">
    <property type="entry name" value="HIV Type 1 Reverse Transcriptase, subunit A, domain 1"/>
    <property type="match status" value="1"/>
</dbReference>
<feature type="compositionally biased region" description="Basic residues" evidence="2">
    <location>
        <begin position="417"/>
        <end position="437"/>
    </location>
</feature>
<dbReference type="InterPro" id="IPR052055">
    <property type="entry name" value="Hepadnavirus_pol/RT"/>
</dbReference>
<dbReference type="InterPro" id="IPR043128">
    <property type="entry name" value="Rev_trsase/Diguanyl_cyclase"/>
</dbReference>
<dbReference type="InterPro" id="IPR010998">
    <property type="entry name" value="Integrase_recombinase_N"/>
</dbReference>
<evidence type="ECO:0000256" key="1">
    <source>
        <dbReference type="ARBA" id="ARBA00023125"/>
    </source>
</evidence>
<proteinExistence type="predicted"/>
<dbReference type="Proteomes" id="UP000683360">
    <property type="component" value="Unassembled WGS sequence"/>
</dbReference>
<accession>A0A8S3QAJ1</accession>
<dbReference type="GO" id="GO:0003677">
    <property type="term" value="F:DNA binding"/>
    <property type="evidence" value="ECO:0007669"/>
    <property type="project" value="UniProtKB-KW"/>
</dbReference>
<evidence type="ECO:0000256" key="2">
    <source>
        <dbReference type="SAM" id="MobiDB-lite"/>
    </source>
</evidence>
<dbReference type="Pfam" id="PF00078">
    <property type="entry name" value="RVT_1"/>
    <property type="match status" value="1"/>
</dbReference>
<dbReference type="CDD" id="cd09275">
    <property type="entry name" value="RNase_HI_RT_DIRS1"/>
    <property type="match status" value="1"/>
</dbReference>
<keyword evidence="5" id="KW-1185">Reference proteome</keyword>
<dbReference type="GO" id="GO:0006259">
    <property type="term" value="P:DNA metabolic process"/>
    <property type="evidence" value="ECO:0007669"/>
    <property type="project" value="UniProtKB-ARBA"/>
</dbReference>
<feature type="region of interest" description="Disordered" evidence="2">
    <location>
        <begin position="112"/>
        <end position="204"/>
    </location>
</feature>
<dbReference type="Gene3D" id="3.30.70.270">
    <property type="match status" value="1"/>
</dbReference>
<feature type="region of interest" description="Disordered" evidence="2">
    <location>
        <begin position="403"/>
        <end position="447"/>
    </location>
</feature>
<feature type="compositionally biased region" description="Polar residues" evidence="2">
    <location>
        <begin position="403"/>
        <end position="415"/>
    </location>
</feature>
<dbReference type="Gene3D" id="3.30.420.10">
    <property type="entry name" value="Ribonuclease H-like superfamily/Ribonuclease H"/>
    <property type="match status" value="1"/>
</dbReference>
<dbReference type="SUPFAM" id="SSF56672">
    <property type="entry name" value="DNA/RNA polymerases"/>
    <property type="match status" value="1"/>
</dbReference>
<feature type="compositionally biased region" description="Basic and acidic residues" evidence="2">
    <location>
        <begin position="438"/>
        <end position="447"/>
    </location>
</feature>
<feature type="compositionally biased region" description="Polar residues" evidence="2">
    <location>
        <begin position="112"/>
        <end position="130"/>
    </location>
</feature>
<feature type="compositionally biased region" description="Polar residues" evidence="2">
    <location>
        <begin position="148"/>
        <end position="169"/>
    </location>
</feature>
<gene>
    <name evidence="4" type="ORF">MEDL_6803</name>
</gene>
<dbReference type="PANTHER" id="PTHR33050:SF7">
    <property type="entry name" value="RIBONUCLEASE H"/>
    <property type="match status" value="1"/>
</dbReference>
<protein>
    <recommendedName>
        <fullName evidence="3">Reverse transcriptase domain-containing protein</fullName>
    </recommendedName>
</protein>
<dbReference type="CDD" id="cd03714">
    <property type="entry name" value="RT_DIRS1"/>
    <property type="match status" value="1"/>
</dbReference>
<dbReference type="AlphaFoldDB" id="A0A8S3QAJ1"/>
<dbReference type="SUPFAM" id="SSF47823">
    <property type="entry name" value="lambda integrase-like, N-terminal domain"/>
    <property type="match status" value="1"/>
</dbReference>
<dbReference type="InterPro" id="IPR036397">
    <property type="entry name" value="RNaseH_sf"/>
</dbReference>
<dbReference type="InterPro" id="IPR043502">
    <property type="entry name" value="DNA/RNA_pol_sf"/>
</dbReference>
<reference evidence="4" key="1">
    <citation type="submission" date="2021-03" db="EMBL/GenBank/DDBJ databases">
        <authorList>
            <person name="Bekaert M."/>
        </authorList>
    </citation>
    <scope>NUCLEOTIDE SEQUENCE</scope>
</reference>
<evidence type="ECO:0000313" key="4">
    <source>
        <dbReference type="EMBL" id="CAG2191571.1"/>
    </source>
</evidence>